<name>A0A1W6B506_9GAMM</name>
<gene>
    <name evidence="1" type="ORF">B1H58_09235</name>
</gene>
<dbReference type="KEGG" id="palh:B1H58_09235"/>
<keyword evidence="2" id="KW-1185">Reference proteome</keyword>
<dbReference type="Proteomes" id="UP000192900">
    <property type="component" value="Chromosome"/>
</dbReference>
<reference evidence="1 2" key="1">
    <citation type="submission" date="2017-02" db="EMBL/GenBank/DDBJ databases">
        <title>Complete genome sequence of the drought resistance-promoting endophyte Pantoea alhagi LTYR-11Z.</title>
        <authorList>
            <person name="Zhang L."/>
        </authorList>
    </citation>
    <scope>NUCLEOTIDE SEQUENCE [LARGE SCALE GENOMIC DNA]</scope>
    <source>
        <strain evidence="1 2">LTYR-11Z</strain>
    </source>
</reference>
<evidence type="ECO:0000313" key="2">
    <source>
        <dbReference type="Proteomes" id="UP000192900"/>
    </source>
</evidence>
<proteinExistence type="predicted"/>
<evidence type="ECO:0000313" key="1">
    <source>
        <dbReference type="EMBL" id="ARJ42180.1"/>
    </source>
</evidence>
<organism evidence="1 2">
    <name type="scientific">Pantoea alhagi</name>
    <dbReference type="NCBI Taxonomy" id="1891675"/>
    <lineage>
        <taxon>Bacteria</taxon>
        <taxon>Pseudomonadati</taxon>
        <taxon>Pseudomonadota</taxon>
        <taxon>Gammaproteobacteria</taxon>
        <taxon>Enterobacterales</taxon>
        <taxon>Erwiniaceae</taxon>
        <taxon>Pantoea</taxon>
    </lineage>
</organism>
<dbReference type="AlphaFoldDB" id="A0A1W6B506"/>
<sequence>MKRHVAPGYCVVEQPGTLDFQARQLFRNTRSPAVPGSTKPIWMQSAGCWRTCCIESAIRTRSYRSSAPICA</sequence>
<protein>
    <submittedName>
        <fullName evidence="1">Uncharacterized protein</fullName>
    </submittedName>
</protein>
<accession>A0A1W6B506</accession>
<dbReference type="EMBL" id="CP019706">
    <property type="protein sequence ID" value="ARJ42180.1"/>
    <property type="molecule type" value="Genomic_DNA"/>
</dbReference>
<dbReference type="STRING" id="1891675.B1H58_09235"/>